<proteinExistence type="predicted"/>
<evidence type="ECO:0000313" key="16">
    <source>
        <dbReference type="EMBL" id="CAG5121850.1"/>
    </source>
</evidence>
<organism evidence="16 17">
    <name type="scientific">Candidula unifasciata</name>
    <dbReference type="NCBI Taxonomy" id="100452"/>
    <lineage>
        <taxon>Eukaryota</taxon>
        <taxon>Metazoa</taxon>
        <taxon>Spiralia</taxon>
        <taxon>Lophotrochozoa</taxon>
        <taxon>Mollusca</taxon>
        <taxon>Gastropoda</taxon>
        <taxon>Heterobranchia</taxon>
        <taxon>Euthyneura</taxon>
        <taxon>Panpulmonata</taxon>
        <taxon>Eupulmonata</taxon>
        <taxon>Stylommatophora</taxon>
        <taxon>Helicina</taxon>
        <taxon>Helicoidea</taxon>
        <taxon>Geomitridae</taxon>
        <taxon>Candidula</taxon>
    </lineage>
</organism>
<keyword evidence="12 14" id="KW-0472">Membrane</keyword>
<evidence type="ECO:0000256" key="4">
    <source>
        <dbReference type="ARBA" id="ARBA00022692"/>
    </source>
</evidence>
<feature type="transmembrane region" description="Helical" evidence="14">
    <location>
        <begin position="20"/>
        <end position="49"/>
    </location>
</feature>
<dbReference type="GO" id="GO:0005789">
    <property type="term" value="C:endoplasmic reticulum membrane"/>
    <property type="evidence" value="ECO:0007669"/>
    <property type="project" value="UniProtKB-SubCell"/>
</dbReference>
<keyword evidence="13" id="KW-0275">Fatty acid biosynthesis</keyword>
<evidence type="ECO:0000256" key="12">
    <source>
        <dbReference type="ARBA" id="ARBA00023136"/>
    </source>
</evidence>
<gene>
    <name evidence="16" type="ORF">CUNI_LOCUS7408</name>
</gene>
<evidence type="ECO:0000256" key="9">
    <source>
        <dbReference type="ARBA" id="ARBA00022989"/>
    </source>
</evidence>
<evidence type="ECO:0000256" key="8">
    <source>
        <dbReference type="ARBA" id="ARBA00022833"/>
    </source>
</evidence>
<keyword evidence="10" id="KW-0560">Oxidoreductase</keyword>
<keyword evidence="4 14" id="KW-0812">Transmembrane</keyword>
<protein>
    <recommendedName>
        <fullName evidence="15">Fatty acid hydroxylase domain-containing protein</fullName>
    </recommendedName>
</protein>
<dbReference type="PANTHER" id="PTHR12863">
    <property type="entry name" value="FATTY ACID HYDROXYLASE"/>
    <property type="match status" value="1"/>
</dbReference>
<dbReference type="AlphaFoldDB" id="A0A8S3Z2G1"/>
<evidence type="ECO:0000256" key="10">
    <source>
        <dbReference type="ARBA" id="ARBA00023002"/>
    </source>
</evidence>
<evidence type="ECO:0000256" key="6">
    <source>
        <dbReference type="ARBA" id="ARBA00022824"/>
    </source>
</evidence>
<evidence type="ECO:0000256" key="11">
    <source>
        <dbReference type="ARBA" id="ARBA00023098"/>
    </source>
</evidence>
<keyword evidence="5" id="KW-0479">Metal-binding</keyword>
<dbReference type="OrthoDB" id="2204368at2759"/>
<comment type="cofactor">
    <cofactor evidence="1">
        <name>Zn(2+)</name>
        <dbReference type="ChEBI" id="CHEBI:29105"/>
    </cofactor>
</comment>
<dbReference type="InterPro" id="IPR014430">
    <property type="entry name" value="Scs7"/>
</dbReference>
<name>A0A8S3Z2G1_9EUPU</name>
<keyword evidence="17" id="KW-1185">Reference proteome</keyword>
<evidence type="ECO:0000256" key="2">
    <source>
        <dbReference type="ARBA" id="ARBA00004477"/>
    </source>
</evidence>
<keyword evidence="9 14" id="KW-1133">Transmembrane helix</keyword>
<feature type="non-terminal residue" evidence="16">
    <location>
        <position position="110"/>
    </location>
</feature>
<dbReference type="EMBL" id="CAJHNH020001174">
    <property type="protein sequence ID" value="CAG5121850.1"/>
    <property type="molecule type" value="Genomic_DNA"/>
</dbReference>
<evidence type="ECO:0000256" key="5">
    <source>
        <dbReference type="ARBA" id="ARBA00022723"/>
    </source>
</evidence>
<dbReference type="InterPro" id="IPR006694">
    <property type="entry name" value="Fatty_acid_hydroxylase"/>
</dbReference>
<sequence>SPMDPQRLVFPPLPASVFGLLMYATTVTLFPKGIASGLCGGMFLGYVAYDLTHYYIHHGQPSTSYFRRLKTYHIHHHYMHQQLGFGISSKLWDYPFGTQIPEDDENSKTK</sequence>
<evidence type="ECO:0000313" key="17">
    <source>
        <dbReference type="Proteomes" id="UP000678393"/>
    </source>
</evidence>
<evidence type="ECO:0000256" key="3">
    <source>
        <dbReference type="ARBA" id="ARBA00022516"/>
    </source>
</evidence>
<keyword evidence="7" id="KW-0276">Fatty acid metabolism</keyword>
<dbReference type="GO" id="GO:0005506">
    <property type="term" value="F:iron ion binding"/>
    <property type="evidence" value="ECO:0007669"/>
    <property type="project" value="InterPro"/>
</dbReference>
<keyword evidence="11" id="KW-0443">Lipid metabolism</keyword>
<comment type="caution">
    <text evidence="16">The sequence shown here is derived from an EMBL/GenBank/DDBJ whole genome shotgun (WGS) entry which is preliminary data.</text>
</comment>
<dbReference type="GO" id="GO:0006633">
    <property type="term" value="P:fatty acid biosynthetic process"/>
    <property type="evidence" value="ECO:0007669"/>
    <property type="project" value="UniProtKB-KW"/>
</dbReference>
<comment type="subcellular location">
    <subcellularLocation>
        <location evidence="2">Endoplasmic reticulum membrane</location>
        <topology evidence="2">Multi-pass membrane protein</topology>
    </subcellularLocation>
</comment>
<evidence type="ECO:0000256" key="7">
    <source>
        <dbReference type="ARBA" id="ARBA00022832"/>
    </source>
</evidence>
<keyword evidence="8" id="KW-0862">Zinc</keyword>
<evidence type="ECO:0000256" key="14">
    <source>
        <dbReference type="SAM" id="Phobius"/>
    </source>
</evidence>
<feature type="domain" description="Fatty acid hydroxylase" evidence="15">
    <location>
        <begin position="8"/>
        <end position="98"/>
    </location>
</feature>
<dbReference type="GO" id="GO:0080132">
    <property type="term" value="F:fatty acid 2-hydroxylase activity"/>
    <property type="evidence" value="ECO:0007669"/>
    <property type="project" value="InterPro"/>
</dbReference>
<evidence type="ECO:0000256" key="13">
    <source>
        <dbReference type="ARBA" id="ARBA00023160"/>
    </source>
</evidence>
<dbReference type="PANTHER" id="PTHR12863:SF1">
    <property type="entry name" value="FATTY ACID 2-HYDROXYLASE"/>
    <property type="match status" value="1"/>
</dbReference>
<accession>A0A8S3Z2G1</accession>
<dbReference type="Proteomes" id="UP000678393">
    <property type="component" value="Unassembled WGS sequence"/>
</dbReference>
<evidence type="ECO:0000259" key="15">
    <source>
        <dbReference type="Pfam" id="PF04116"/>
    </source>
</evidence>
<evidence type="ECO:0000256" key="1">
    <source>
        <dbReference type="ARBA" id="ARBA00001947"/>
    </source>
</evidence>
<keyword evidence="6" id="KW-0256">Endoplasmic reticulum</keyword>
<keyword evidence="3" id="KW-0444">Lipid biosynthesis</keyword>
<dbReference type="Pfam" id="PF04116">
    <property type="entry name" value="FA_hydroxylase"/>
    <property type="match status" value="1"/>
</dbReference>
<reference evidence="16" key="1">
    <citation type="submission" date="2021-04" db="EMBL/GenBank/DDBJ databases">
        <authorList>
            <consortium name="Molecular Ecology Group"/>
        </authorList>
    </citation>
    <scope>NUCLEOTIDE SEQUENCE</scope>
</reference>